<feature type="region of interest" description="Disordered" evidence="7">
    <location>
        <begin position="876"/>
        <end position="1057"/>
    </location>
</feature>
<dbReference type="EMBL" id="JAVRQU010000003">
    <property type="protein sequence ID" value="KAK5705126.1"/>
    <property type="molecule type" value="Genomic_DNA"/>
</dbReference>
<dbReference type="AlphaFoldDB" id="A0AAN8A4B6"/>
<feature type="compositionally biased region" description="Basic and acidic residues" evidence="7">
    <location>
        <begin position="972"/>
        <end position="987"/>
    </location>
</feature>
<evidence type="ECO:0000313" key="12">
    <source>
        <dbReference type="Proteomes" id="UP001310594"/>
    </source>
</evidence>
<feature type="transmembrane region" description="Helical" evidence="8">
    <location>
        <begin position="556"/>
        <end position="578"/>
    </location>
</feature>
<feature type="signal peptide" evidence="9">
    <location>
        <begin position="1"/>
        <end position="19"/>
    </location>
</feature>
<feature type="region of interest" description="Disordered" evidence="7">
    <location>
        <begin position="690"/>
        <end position="724"/>
    </location>
</feature>
<gene>
    <name evidence="11" type="ORF">LTR97_002241</name>
</gene>
<evidence type="ECO:0000256" key="9">
    <source>
        <dbReference type="SAM" id="SignalP"/>
    </source>
</evidence>
<feature type="compositionally biased region" description="Polar residues" evidence="7">
    <location>
        <begin position="1071"/>
        <end position="1088"/>
    </location>
</feature>
<feature type="domain" description="ML-like" evidence="10">
    <location>
        <begin position="17"/>
        <end position="198"/>
    </location>
</feature>
<name>A0AAN8A4B6_9PEZI</name>
<protein>
    <recommendedName>
        <fullName evidence="10">ML-like domain-containing protein</fullName>
    </recommendedName>
</protein>
<dbReference type="PANTHER" id="PTHR31145:SF6">
    <property type="entry name" value="INTEGRAL MEMBRANE PROTEIN (AFU_ORTHOLOGUE AFUA_7G01610)"/>
    <property type="match status" value="1"/>
</dbReference>
<evidence type="ECO:0000256" key="8">
    <source>
        <dbReference type="SAM" id="Phobius"/>
    </source>
</evidence>
<feature type="compositionally biased region" description="Gly residues" evidence="7">
    <location>
        <begin position="882"/>
        <end position="893"/>
    </location>
</feature>
<keyword evidence="5 8" id="KW-1133">Transmembrane helix</keyword>
<reference evidence="11" key="1">
    <citation type="submission" date="2023-08" db="EMBL/GenBank/DDBJ databases">
        <title>Black Yeasts Isolated from many extreme environments.</title>
        <authorList>
            <person name="Coleine C."/>
            <person name="Stajich J.E."/>
            <person name="Selbmann L."/>
        </authorList>
    </citation>
    <scope>NUCLEOTIDE SEQUENCE</scope>
    <source>
        <strain evidence="11">CCFEE 5810</strain>
    </source>
</reference>
<evidence type="ECO:0000256" key="3">
    <source>
        <dbReference type="ARBA" id="ARBA00022692"/>
    </source>
</evidence>
<feature type="transmembrane region" description="Helical" evidence="8">
    <location>
        <begin position="525"/>
        <end position="544"/>
    </location>
</feature>
<evidence type="ECO:0000256" key="6">
    <source>
        <dbReference type="ARBA" id="ARBA00023136"/>
    </source>
</evidence>
<feature type="compositionally biased region" description="Gly residues" evidence="7">
    <location>
        <begin position="641"/>
        <end position="653"/>
    </location>
</feature>
<evidence type="ECO:0000259" key="10">
    <source>
        <dbReference type="SMART" id="SM01320"/>
    </source>
</evidence>
<dbReference type="GO" id="GO:0055085">
    <property type="term" value="P:transmembrane transport"/>
    <property type="evidence" value="ECO:0007669"/>
    <property type="project" value="TreeGrafter"/>
</dbReference>
<dbReference type="GO" id="GO:0016020">
    <property type="term" value="C:membrane"/>
    <property type="evidence" value="ECO:0007669"/>
    <property type="project" value="UniProtKB-SubCell"/>
</dbReference>
<organism evidence="11 12">
    <name type="scientific">Elasticomyces elasticus</name>
    <dbReference type="NCBI Taxonomy" id="574655"/>
    <lineage>
        <taxon>Eukaryota</taxon>
        <taxon>Fungi</taxon>
        <taxon>Dikarya</taxon>
        <taxon>Ascomycota</taxon>
        <taxon>Pezizomycotina</taxon>
        <taxon>Dothideomycetes</taxon>
        <taxon>Dothideomycetidae</taxon>
        <taxon>Mycosphaerellales</taxon>
        <taxon>Teratosphaeriaceae</taxon>
        <taxon>Elasticomyces</taxon>
    </lineage>
</organism>
<comment type="similarity">
    <text evidence="2">Belongs to the transient receptor potential (TRP) ion channel family.</text>
</comment>
<dbReference type="InterPro" id="IPR040241">
    <property type="entry name" value="TRP_Flc/Pkd2-like"/>
</dbReference>
<comment type="caution">
    <text evidence="11">The sequence shown here is derived from an EMBL/GenBank/DDBJ whole genome shotgun (WGS) entry which is preliminary data.</text>
</comment>
<dbReference type="Pfam" id="PF06011">
    <property type="entry name" value="TRP"/>
    <property type="match status" value="1"/>
</dbReference>
<feature type="region of interest" description="Disordered" evidence="7">
    <location>
        <begin position="613"/>
        <end position="666"/>
    </location>
</feature>
<accession>A0AAN8A4B6</accession>
<feature type="transmembrane region" description="Helical" evidence="8">
    <location>
        <begin position="493"/>
        <end position="513"/>
    </location>
</feature>
<dbReference type="InterPro" id="IPR010308">
    <property type="entry name" value="TRP_C"/>
</dbReference>
<feature type="chain" id="PRO_5042851278" description="ML-like domain-containing protein" evidence="9">
    <location>
        <begin position="20"/>
        <end position="1227"/>
    </location>
</feature>
<proteinExistence type="inferred from homology"/>
<evidence type="ECO:0000256" key="4">
    <source>
        <dbReference type="ARBA" id="ARBA00022729"/>
    </source>
</evidence>
<dbReference type="PANTHER" id="PTHR31145">
    <property type="entry name" value="INTEGRAL MEMBRANE PROTEIN (AFU_ORTHOLOGUE AFUA_7G01610)"/>
    <property type="match status" value="1"/>
</dbReference>
<sequence length="1227" mass="131580">MTFSLRAFAALLALPFTYSALLNFDNCLAPAIVNSNPQQLQWIPLALDAKFSRERPYTLNLTIYGNVSGQQVVGDYPPPNDPSWSNENNTFGKIEAIGSSGNYSTLLADFKTLQFSAWDAQARQFCPTVLNASCPLGPAFGANDTDPSTLPAFSIQHDFGSAYTFASLASTIRVISGDVGAPDLACVSANITPDLGSTIKNLITWLPATILIVKGLATLAAAIWSPWGSTDIFRWSSNYGRDEDQLRLVTPGFGDCLQYIQFVTLTGALSLQYPGFYQPAVSQTSWSLLLFNKSYVSHGPGTQSLVDGVYRYNGTYGMTALSQLIGMDDIIDIWACMAIWLLVIAGLTVLLCQLGFLGRWIYRTYTRTTEQDLRAKNLPFTLGNMIRLLFNYFILPIVSLSLFQLVISPRSPTSVVVCAVLLLVTMILAAGWCLRVIFTTKPRTILFDDMPTVLLYGPLYNTYSDSAAPFALVPVFITFMRAVALGAVQPSGIGQIIVLAICEVILILTLNGFRPFQGQTSMNAYHTFFAAVRLVAVLLSTAFVPSLNVGESPKGWIGYAILLLHACVLVFGFFLNALQTLLEVVARSLGVAGDSETGAVRGSILNARMLKKRQNYSGQRGREGRGSMTSDAAILQDGGDGRSLGYGGGGGQGARSRSMSASSQQLLNRVGTGGVSVHRLSGFENFSSAAGETPGVEGEGLRSFVGGRTKSGLEKKHEEQTFYRPPRVRRTTMEMLAGGAAATGAAAAGAKTRGSGGTDEFPYQDSPVVSPGRGEFEPGAGYRDSASPAPAYFRDRADSNEGVGSPRPDYAVREVDQYYRGPALSDLPTRKLKTGPADPTGPAAQAQGWFQRLMVGAKGGQKAKEPSKGFEVVRSSRMPMRNGGGPAGNGAGQGRLEEEAMEMQTSPRMAESPYRDSPPLRQGELQAGGGAARAVSPVGSSEDDGKFEGVPAVAPRPFSFGFGANGVGGGLEPERQDSGRSTAERPRSQRSLGSVSDYDRPRPSADTGSDYDRPRPSGDDDEGRMPYRISGAPSLGPIESVGGIDLPSRFGSRRSANLDDIEGSQDWLSDVNNLSWNHKGNGLPQPTHQPGPGYRSPPLPRRNSRRTPSEEYVPTAHQLGRHSPVQEDYSHGDVFSGFDSAPSTSHRPNDQHEHVPNDFLTAPSGGYQLHDEEMGRPHSFASVHRHRAGDSISRNSFGANAAMQGSSAEIFGATPPARDGFGEGGRL</sequence>
<evidence type="ECO:0000256" key="5">
    <source>
        <dbReference type="ARBA" id="ARBA00022989"/>
    </source>
</evidence>
<feature type="transmembrane region" description="Helical" evidence="8">
    <location>
        <begin position="337"/>
        <end position="357"/>
    </location>
</feature>
<feature type="compositionally biased region" description="Low complexity" evidence="7">
    <location>
        <begin position="654"/>
        <end position="666"/>
    </location>
</feature>
<evidence type="ECO:0000256" key="7">
    <source>
        <dbReference type="SAM" id="MobiDB-lite"/>
    </source>
</evidence>
<comment type="subcellular location">
    <subcellularLocation>
        <location evidence="1">Membrane</location>
        <topology evidence="1">Multi-pass membrane protein</topology>
    </subcellularLocation>
</comment>
<feature type="compositionally biased region" description="Basic and acidic residues" evidence="7">
    <location>
        <begin position="711"/>
        <end position="721"/>
    </location>
</feature>
<dbReference type="InterPro" id="IPR032800">
    <property type="entry name" value="TRP_N"/>
</dbReference>
<dbReference type="Proteomes" id="UP001310594">
    <property type="component" value="Unassembled WGS sequence"/>
</dbReference>
<keyword evidence="4 9" id="KW-0732">Signal</keyword>
<dbReference type="SMART" id="SM01320">
    <property type="entry name" value="TRP_N"/>
    <property type="match status" value="1"/>
</dbReference>
<evidence type="ECO:0000313" key="11">
    <source>
        <dbReference type="EMBL" id="KAK5705126.1"/>
    </source>
</evidence>
<evidence type="ECO:0000256" key="2">
    <source>
        <dbReference type="ARBA" id="ARBA00010642"/>
    </source>
</evidence>
<feature type="transmembrane region" description="Helical" evidence="8">
    <location>
        <begin position="413"/>
        <end position="434"/>
    </location>
</feature>
<feature type="region of interest" description="Disordered" evidence="7">
    <location>
        <begin position="1208"/>
        <end position="1227"/>
    </location>
</feature>
<feature type="region of interest" description="Disordered" evidence="7">
    <location>
        <begin position="747"/>
        <end position="843"/>
    </location>
</feature>
<evidence type="ECO:0000256" key="1">
    <source>
        <dbReference type="ARBA" id="ARBA00004141"/>
    </source>
</evidence>
<keyword evidence="6 8" id="KW-0472">Membrane</keyword>
<feature type="transmembrane region" description="Helical" evidence="8">
    <location>
        <begin position="388"/>
        <end position="407"/>
    </location>
</feature>
<feature type="region of interest" description="Disordered" evidence="7">
    <location>
        <begin position="1071"/>
        <end position="1155"/>
    </location>
</feature>
<keyword evidence="3 8" id="KW-0812">Transmembrane</keyword>